<dbReference type="PANTHER" id="PTHR33124:SF40">
    <property type="entry name" value="TRANSCRIPTION FACTOR IBH1"/>
    <property type="match status" value="1"/>
</dbReference>
<dbReference type="EMBL" id="JAVIJP010000092">
    <property type="protein sequence ID" value="KAL3616300.1"/>
    <property type="molecule type" value="Genomic_DNA"/>
</dbReference>
<evidence type="ECO:0000259" key="4">
    <source>
        <dbReference type="Pfam" id="PF26576"/>
    </source>
</evidence>
<organism evidence="5 6">
    <name type="scientific">Castilleja foliolosa</name>
    <dbReference type="NCBI Taxonomy" id="1961234"/>
    <lineage>
        <taxon>Eukaryota</taxon>
        <taxon>Viridiplantae</taxon>
        <taxon>Streptophyta</taxon>
        <taxon>Embryophyta</taxon>
        <taxon>Tracheophyta</taxon>
        <taxon>Spermatophyta</taxon>
        <taxon>Magnoliopsida</taxon>
        <taxon>eudicotyledons</taxon>
        <taxon>Gunneridae</taxon>
        <taxon>Pentapetalae</taxon>
        <taxon>asterids</taxon>
        <taxon>lamiids</taxon>
        <taxon>Lamiales</taxon>
        <taxon>Orobanchaceae</taxon>
        <taxon>Pedicularideae</taxon>
        <taxon>Castillejinae</taxon>
        <taxon>Castilleja</taxon>
    </lineage>
</organism>
<feature type="compositionally biased region" description="Basic residues" evidence="3">
    <location>
        <begin position="93"/>
        <end position="107"/>
    </location>
</feature>
<evidence type="ECO:0000256" key="3">
    <source>
        <dbReference type="SAM" id="MobiDB-lite"/>
    </source>
</evidence>
<dbReference type="AlphaFoldDB" id="A0ABD3BHN6"/>
<reference evidence="6" key="1">
    <citation type="journal article" date="2024" name="IScience">
        <title>Strigolactones Initiate the Formation of Haustorium-like Structures in Castilleja.</title>
        <authorList>
            <person name="Buerger M."/>
            <person name="Peterson D."/>
            <person name="Chory J."/>
        </authorList>
    </citation>
    <scope>NUCLEOTIDE SEQUENCE [LARGE SCALE GENOMIC DNA]</scope>
</reference>
<evidence type="ECO:0000313" key="6">
    <source>
        <dbReference type="Proteomes" id="UP001632038"/>
    </source>
</evidence>
<feature type="region of interest" description="Disordered" evidence="3">
    <location>
        <begin position="91"/>
        <end position="113"/>
    </location>
</feature>
<name>A0ABD3BHN6_9LAMI</name>
<dbReference type="InterPro" id="IPR059002">
    <property type="entry name" value="IBH1_N"/>
</dbReference>
<evidence type="ECO:0000313" key="5">
    <source>
        <dbReference type="EMBL" id="KAL3616300.1"/>
    </source>
</evidence>
<comment type="caution">
    <text evidence="5">The sequence shown here is derived from an EMBL/GenBank/DDBJ whole genome shotgun (WGS) entry which is preliminary data.</text>
</comment>
<protein>
    <recommendedName>
        <fullName evidence="4">IBH1-like N-terminal domain-containing protein</fullName>
    </recommendedName>
</protein>
<keyword evidence="6" id="KW-1185">Reference proteome</keyword>
<evidence type="ECO:0000256" key="1">
    <source>
        <dbReference type="ARBA" id="ARBA00023015"/>
    </source>
</evidence>
<dbReference type="Pfam" id="PF26576">
    <property type="entry name" value="IBH1_N"/>
    <property type="match status" value="1"/>
</dbReference>
<evidence type="ECO:0000256" key="2">
    <source>
        <dbReference type="ARBA" id="ARBA00023163"/>
    </source>
</evidence>
<gene>
    <name evidence="5" type="ORF">CASFOL_039690</name>
</gene>
<feature type="domain" description="IBH1-like N-terminal" evidence="4">
    <location>
        <begin position="12"/>
        <end position="79"/>
    </location>
</feature>
<sequence>MKKNKNSLKNPSSIKAMFASRFLRAMKKLKNNNASLSRSMPDKIKRCHAIRAASYASMASVVGPNKAWSRALLRKIKNSQLQRTTLHLMKERKNAHHHHSRNPRRRLGLGPENDLRELIPGGKALDFGRLLNETSDYIQCLRAQVEVMRKIVGYSSKTSL</sequence>
<proteinExistence type="predicted"/>
<dbReference type="Proteomes" id="UP001632038">
    <property type="component" value="Unassembled WGS sequence"/>
</dbReference>
<accession>A0ABD3BHN6</accession>
<dbReference type="PANTHER" id="PTHR33124">
    <property type="entry name" value="TRANSCRIPTION FACTOR IBH1-LIKE 1"/>
    <property type="match status" value="1"/>
</dbReference>
<keyword evidence="2" id="KW-0804">Transcription</keyword>
<keyword evidence="1" id="KW-0805">Transcription regulation</keyword>
<dbReference type="InterPro" id="IPR044660">
    <property type="entry name" value="IBH1-like"/>
</dbReference>